<protein>
    <submittedName>
        <fullName evidence="3">Uncharacterized protein</fullName>
    </submittedName>
</protein>
<dbReference type="VEuPathDB" id="FungiDB:AB675_3520"/>
<gene>
    <name evidence="3" type="ORF">AB675_3520</name>
</gene>
<evidence type="ECO:0000256" key="2">
    <source>
        <dbReference type="SAM" id="MobiDB-lite"/>
    </source>
</evidence>
<organism evidence="3 4">
    <name type="scientific">Cyphellophora attinorum</name>
    <dbReference type="NCBI Taxonomy" id="1664694"/>
    <lineage>
        <taxon>Eukaryota</taxon>
        <taxon>Fungi</taxon>
        <taxon>Dikarya</taxon>
        <taxon>Ascomycota</taxon>
        <taxon>Pezizomycotina</taxon>
        <taxon>Eurotiomycetes</taxon>
        <taxon>Chaetothyriomycetidae</taxon>
        <taxon>Chaetothyriales</taxon>
        <taxon>Cyphellophoraceae</taxon>
        <taxon>Cyphellophora</taxon>
    </lineage>
</organism>
<sequence>MAESHRVTGFLCLPCGVKTIASPYRDLLAARFPNVISAFEEISPEERKVGTARKVRMCNGVDVIFLFLPELSQSEKCRPDFKDVLGEYTRAWRDCIRDLKAKAHDMVSSHTEPTQQDYDDMLRKFYFALPVWAEPTLWDDRSSTGKLCDVAELEAIAWNDFRSDEYEDIHDYHESTQRQSRTAQVERMKLKRLYSDTNTATDTVVYTRLQNAITALEQNIHASSDLVKALGSLKSEIQEAGDCVRHQVREMECVARRRTRLECSVKDSKTAMAKLVEATDTDHNTVKQLHDRLAATAEQRQMIFHCFPSSETLGPDQKAIATQGTWLLEVFKSVDCPKSGSAAILHMIEDDRNHLVFMCLPEVLTAERDTRLGYMGAGYVNDWITCLLDIERELAGWSLTDTNLIFRLYLPPTHNAAQTDYLLQVATGLLRPHTVVTDCEYRKWQSISSESGAEAPQVAAGVSGPGITQNTSQAQDSDKSDMVNAQVEALQQELERVKAARTRPEIIDAAQRLHAKLESAIKAAKKNDSITDNVTSALEDLIDGLLRSSDIVPELVGKMIKAEQELERRFQRSQRKMTKLVKSMGPDGSVVHELVKAHFEQPFLEMLQMHKDQEVSSQ</sequence>
<evidence type="ECO:0000313" key="4">
    <source>
        <dbReference type="Proteomes" id="UP000038010"/>
    </source>
</evidence>
<feature type="compositionally biased region" description="Polar residues" evidence="2">
    <location>
        <begin position="466"/>
        <end position="475"/>
    </location>
</feature>
<proteinExistence type="predicted"/>
<dbReference type="EMBL" id="LFJN01000014">
    <property type="protein sequence ID" value="KPI39783.1"/>
    <property type="molecule type" value="Genomic_DNA"/>
</dbReference>
<feature type="region of interest" description="Disordered" evidence="2">
    <location>
        <begin position="458"/>
        <end position="480"/>
    </location>
</feature>
<feature type="coiled-coil region" evidence="1">
    <location>
        <begin position="480"/>
        <end position="527"/>
    </location>
</feature>
<keyword evidence="1" id="KW-0175">Coiled coil</keyword>
<dbReference type="RefSeq" id="XP_017999746.1">
    <property type="nucleotide sequence ID" value="XM_018143578.1"/>
</dbReference>
<reference evidence="3 4" key="1">
    <citation type="submission" date="2015-06" db="EMBL/GenBank/DDBJ databases">
        <title>Draft genome of the ant-associated black yeast Phialophora attae CBS 131958.</title>
        <authorList>
            <person name="Moreno L.F."/>
            <person name="Stielow B.J."/>
            <person name="de Hoog S."/>
            <person name="Vicente V.A."/>
            <person name="Weiss V.A."/>
            <person name="de Vries M."/>
            <person name="Cruz L.M."/>
            <person name="Souza E.M."/>
        </authorList>
    </citation>
    <scope>NUCLEOTIDE SEQUENCE [LARGE SCALE GENOMIC DNA]</scope>
    <source>
        <strain evidence="3 4">CBS 131958</strain>
    </source>
</reference>
<dbReference type="AlphaFoldDB" id="A0A0N1NZ10"/>
<comment type="caution">
    <text evidence="3">The sequence shown here is derived from an EMBL/GenBank/DDBJ whole genome shotgun (WGS) entry which is preliminary data.</text>
</comment>
<evidence type="ECO:0000313" key="3">
    <source>
        <dbReference type="EMBL" id="KPI39783.1"/>
    </source>
</evidence>
<name>A0A0N1NZ10_9EURO</name>
<accession>A0A0N1NZ10</accession>
<dbReference type="GeneID" id="28735458"/>
<evidence type="ECO:0000256" key="1">
    <source>
        <dbReference type="SAM" id="Coils"/>
    </source>
</evidence>
<keyword evidence="4" id="KW-1185">Reference proteome</keyword>
<dbReference type="Proteomes" id="UP000038010">
    <property type="component" value="Unassembled WGS sequence"/>
</dbReference>